<dbReference type="RefSeq" id="WP_149301458.1">
    <property type="nucleotide sequence ID" value="NZ_VTWH01000005.1"/>
</dbReference>
<organism evidence="1 2">
    <name type="scientific">Aureimonas fodinaquatilis</name>
    <dbReference type="NCBI Taxonomy" id="2565783"/>
    <lineage>
        <taxon>Bacteria</taxon>
        <taxon>Pseudomonadati</taxon>
        <taxon>Pseudomonadota</taxon>
        <taxon>Alphaproteobacteria</taxon>
        <taxon>Hyphomicrobiales</taxon>
        <taxon>Aurantimonadaceae</taxon>
        <taxon>Aureimonas</taxon>
    </lineage>
</organism>
<comment type="caution">
    <text evidence="1">The sequence shown here is derived from an EMBL/GenBank/DDBJ whole genome shotgun (WGS) entry which is preliminary data.</text>
</comment>
<gene>
    <name evidence="1" type="ORF">FPY71_16605</name>
</gene>
<dbReference type="OrthoDB" id="9889855at2"/>
<dbReference type="AlphaFoldDB" id="A0A5B0DTJ8"/>
<dbReference type="EMBL" id="VTWH01000005">
    <property type="protein sequence ID" value="KAA0968509.1"/>
    <property type="molecule type" value="Genomic_DNA"/>
</dbReference>
<sequence length="103" mass="11618">MMWSLIETSAEAREMFHDWISATYENAAFEAAMEFPLAEAVNRAIEITVKTLENHDAPDDFVVAIRASLISERKALIYTLSQAVCIIPVSRSQEGQELRQCRA</sequence>
<dbReference type="Proteomes" id="UP000324738">
    <property type="component" value="Unassembled WGS sequence"/>
</dbReference>
<reference evidence="1 2" key="1">
    <citation type="submission" date="2019-08" db="EMBL/GenBank/DDBJ databases">
        <title>Aureimonas fodiniaquatilis sp. nov., isolated from a coal mine wastewater.</title>
        <authorList>
            <person name="Kim W."/>
        </authorList>
    </citation>
    <scope>NUCLEOTIDE SEQUENCE [LARGE SCALE GENOMIC DNA]</scope>
    <source>
        <strain evidence="1 2">CAU 1482</strain>
    </source>
</reference>
<evidence type="ECO:0000313" key="1">
    <source>
        <dbReference type="EMBL" id="KAA0968509.1"/>
    </source>
</evidence>
<accession>A0A5B0DTJ8</accession>
<proteinExistence type="predicted"/>
<keyword evidence="2" id="KW-1185">Reference proteome</keyword>
<name>A0A5B0DTJ8_9HYPH</name>
<protein>
    <submittedName>
        <fullName evidence="1">Uncharacterized protein</fullName>
    </submittedName>
</protein>
<evidence type="ECO:0000313" key="2">
    <source>
        <dbReference type="Proteomes" id="UP000324738"/>
    </source>
</evidence>